<keyword evidence="2" id="KW-1185">Reference proteome</keyword>
<evidence type="ECO:0000313" key="2">
    <source>
        <dbReference type="Proteomes" id="UP000886501"/>
    </source>
</evidence>
<evidence type="ECO:0000313" key="1">
    <source>
        <dbReference type="EMBL" id="KAF9647098.1"/>
    </source>
</evidence>
<organism evidence="1 2">
    <name type="scientific">Thelephora ganbajun</name>
    <name type="common">Ganba fungus</name>
    <dbReference type="NCBI Taxonomy" id="370292"/>
    <lineage>
        <taxon>Eukaryota</taxon>
        <taxon>Fungi</taxon>
        <taxon>Dikarya</taxon>
        <taxon>Basidiomycota</taxon>
        <taxon>Agaricomycotina</taxon>
        <taxon>Agaricomycetes</taxon>
        <taxon>Thelephorales</taxon>
        <taxon>Thelephoraceae</taxon>
        <taxon>Thelephora</taxon>
    </lineage>
</organism>
<gene>
    <name evidence="1" type="ORF">BDM02DRAFT_3129972</name>
</gene>
<proteinExistence type="predicted"/>
<protein>
    <submittedName>
        <fullName evidence="1">Het-C-domain-containing protein</fullName>
    </submittedName>
</protein>
<dbReference type="EMBL" id="MU118041">
    <property type="protein sequence ID" value="KAF9647098.1"/>
    <property type="molecule type" value="Genomic_DNA"/>
</dbReference>
<comment type="caution">
    <text evidence="1">The sequence shown here is derived from an EMBL/GenBank/DDBJ whole genome shotgun (WGS) entry which is preliminary data.</text>
</comment>
<name>A0ACB6ZBX6_THEGA</name>
<sequence>MTASKRLYLLLLVFLVFCLSGNGVYAFGAGNIPSYGHLKGKAFGHGDIEEVIGDLFKRHGVKVGMIGNLVGRHKFAPMDIKRIYFGNWLRDYSQAMDIAMLKKAPWQSIITIVVVLGFMASSSASLQAHGYVTDEFEVTRERLGVYLPVEHIDNPKGYGDGKDPREVDPGLRPPEEIEIDPKTGMKNYIANDSGSWDTSKAYVRRTLEKCIELGRHYRNSDEPKREDKFEAFRLLGAALHTLEDYPAHSNFCELCLASMGYTDVFTYVGEAVRIQAPNGRMVAPVVTGVFGADDFMHSLFSERISNQSSLTDLNRTVLATRRKKKEQGGSAIVAALKKMLSKAPGDTAAEISNDLDEIEKIGEDNEASTEGKEGKTTPEQMTPQELHRRLWKILSLRDKKRVPGLRPLLDKIDEQISVIVFIALGVSAHAPLLELATDTIQPILGPLMRLASTSLQGASQEVLSTHDQFETDGDGLLKVFDNPHAHNDRRIFSTNQQSHTVNLVVHAWDDKNLDITKTIDEITECLFHPDFCDGKSKVQSMMLGYMHQWIEGLGLKKKSTLKRLTKESVREQKNVLRRGETGVSHALVNPLGLPTLKDLKSKLPPRGAKADVVGTHQGKPVYFSPEVYGKGGDASPGTKEIGSSSSFSSSYSPSIAGSEASPQDQQSYQWTPGLPREGESFVPQSTADFYGTHRSNSLPSTSLYSPPADPPQSTGDFYNAQSSPQRSATEEYVQRGPSQPAQDFHGSPGPNPPQFQSPVLGSPQQPSDRVSKNPFLRQMSSPPQPQSHGVDFYAQSPLPGPQPPYNSYPLQKPQISAEAASFYASPPPQPPQLVFQPAGQQPHAISQGVANRDGQTDPLAQLTASLRRRRAPFPLQVLLILSFLSTTTMSDYEDESMMQNGSDDQPTKIRDPLDDEEEGEEGQPPRRSRYEDDEDEEEEEEDEEEGPGDSRAKKKAKRRHRRSSVSRFIDFEAEVSDDEEEEDYDDEDGHGDFLAPEAGDLDSGDLNRRAADYARLNRRERELDDQDLAALAEDYSRRAQRPAMRYSGDLNDVPQRLLMPSVHDANLWQPGKERELVFSLMRKAIDTEYSARPLQIFSAFQRDSLPGMIYVEARSSKQVNEACQGLVGIYPSRGVVLVPIEEMASLLQIKKQEVTVTPGSWVRIKRGKYQGDLAQVLDVTENGEDVGLKFIPRIDLNPKDEPTVDGKKRKKQSTTGTNNVLRPPQRFFNYEEVVKVYGRKSVARRNQVYLFQNDQFKDGFIEKDFRLTAIQLDNVNPTLDEITRFTRGQDGAENDTPVDLSIIAEASRKAAIAVLQPGDHVEVFEGEQAGVQGTVQSVEQDIVTITPVGVDFDGQKVQIPARSVRKRFKPGDHVKVMTGTNADETGLVVSVSDNIVTFLSDMSLQEVSVFSKDLREAAEVGSGTNIVGNYELHDLVQLDPQTVGVIYKTERDSFRVLDQNGQTRLVKPHQISMRRDSVRAVANDAEGHELRINDNVKEVDGLGRKGRVIHIHQSFYAFLHNRDVTENSGVFVTRARSLVSLAPKGNLIKTGDLSKMNPSMMGGGMVGSGMIGRGPRDRLIGTQVMVIKGPSKGVAGVIKDTNGGLARVELLTGNKVISIDKSKLKRRKADGTLEDLDRKPTGGDMRPPSVNPYATPRTPTWKTPAWQGSMTPNIQTAKTPAWQASSRTPNPYLDSGGGKTPAWNVSSRTPNPYVDGGKTPAWNVSSRTPNPYVGGGGGGSGWGTGGGGGSGGSWGSNNWGGQTPGRTNDNSNDWQADTWGAPTPREAPTPYDAAPTPAFSVPTPGYGLGQQTTAPVGVTRIPNTPGYFSAQTPGVFDSLEDELPEEWVVKYKDKLVGNKPMLKVHDSGDWFNGRWENKRCVLLDVTVPRDDLEAEASATVALWENGVQTNETNSVPVRYLEPIYPWQLGTTVLIFMGPLAGKQGVVRSVDPDAEVILVQILEDQVLEDIQKEYMTLCVADHFE</sequence>
<reference evidence="1" key="2">
    <citation type="journal article" date="2020" name="Nat. Commun.">
        <title>Large-scale genome sequencing of mycorrhizal fungi provides insights into the early evolution of symbiotic traits.</title>
        <authorList>
            <person name="Miyauchi S."/>
            <person name="Kiss E."/>
            <person name="Kuo A."/>
            <person name="Drula E."/>
            <person name="Kohler A."/>
            <person name="Sanchez-Garcia M."/>
            <person name="Morin E."/>
            <person name="Andreopoulos B."/>
            <person name="Barry K.W."/>
            <person name="Bonito G."/>
            <person name="Buee M."/>
            <person name="Carver A."/>
            <person name="Chen C."/>
            <person name="Cichocki N."/>
            <person name="Clum A."/>
            <person name="Culley D."/>
            <person name="Crous P.W."/>
            <person name="Fauchery L."/>
            <person name="Girlanda M."/>
            <person name="Hayes R.D."/>
            <person name="Keri Z."/>
            <person name="LaButti K."/>
            <person name="Lipzen A."/>
            <person name="Lombard V."/>
            <person name="Magnuson J."/>
            <person name="Maillard F."/>
            <person name="Murat C."/>
            <person name="Nolan M."/>
            <person name="Ohm R.A."/>
            <person name="Pangilinan J."/>
            <person name="Pereira M.F."/>
            <person name="Perotto S."/>
            <person name="Peter M."/>
            <person name="Pfister S."/>
            <person name="Riley R."/>
            <person name="Sitrit Y."/>
            <person name="Stielow J.B."/>
            <person name="Szollosi G."/>
            <person name="Zifcakova L."/>
            <person name="Stursova M."/>
            <person name="Spatafora J.W."/>
            <person name="Tedersoo L."/>
            <person name="Vaario L.M."/>
            <person name="Yamada A."/>
            <person name="Yan M."/>
            <person name="Wang P."/>
            <person name="Xu J."/>
            <person name="Bruns T."/>
            <person name="Baldrian P."/>
            <person name="Vilgalys R."/>
            <person name="Dunand C."/>
            <person name="Henrissat B."/>
            <person name="Grigoriev I.V."/>
            <person name="Hibbett D."/>
            <person name="Nagy L.G."/>
            <person name="Martin F.M."/>
        </authorList>
    </citation>
    <scope>NUCLEOTIDE SEQUENCE</scope>
    <source>
        <strain evidence="1">P2</strain>
    </source>
</reference>
<accession>A0ACB6ZBX6</accession>
<reference evidence="1" key="1">
    <citation type="submission" date="2019-10" db="EMBL/GenBank/DDBJ databases">
        <authorList>
            <consortium name="DOE Joint Genome Institute"/>
            <person name="Kuo A."/>
            <person name="Miyauchi S."/>
            <person name="Kiss E."/>
            <person name="Drula E."/>
            <person name="Kohler A."/>
            <person name="Sanchez-Garcia M."/>
            <person name="Andreopoulos B."/>
            <person name="Barry K.W."/>
            <person name="Bonito G."/>
            <person name="Buee M."/>
            <person name="Carver A."/>
            <person name="Chen C."/>
            <person name="Cichocki N."/>
            <person name="Clum A."/>
            <person name="Culley D."/>
            <person name="Crous P.W."/>
            <person name="Fauchery L."/>
            <person name="Girlanda M."/>
            <person name="Hayes R."/>
            <person name="Keri Z."/>
            <person name="Labutti K."/>
            <person name="Lipzen A."/>
            <person name="Lombard V."/>
            <person name="Magnuson J."/>
            <person name="Maillard F."/>
            <person name="Morin E."/>
            <person name="Murat C."/>
            <person name="Nolan M."/>
            <person name="Ohm R."/>
            <person name="Pangilinan J."/>
            <person name="Pereira M."/>
            <person name="Perotto S."/>
            <person name="Peter M."/>
            <person name="Riley R."/>
            <person name="Sitrit Y."/>
            <person name="Stielow B."/>
            <person name="Szollosi G."/>
            <person name="Zifcakova L."/>
            <person name="Stursova M."/>
            <person name="Spatafora J.W."/>
            <person name="Tedersoo L."/>
            <person name="Vaario L.-M."/>
            <person name="Yamada A."/>
            <person name="Yan M."/>
            <person name="Wang P."/>
            <person name="Xu J."/>
            <person name="Bruns T."/>
            <person name="Baldrian P."/>
            <person name="Vilgalys R."/>
            <person name="Henrissat B."/>
            <person name="Grigoriev I.V."/>
            <person name="Hibbett D."/>
            <person name="Nagy L.G."/>
            <person name="Martin F.M."/>
        </authorList>
    </citation>
    <scope>NUCLEOTIDE SEQUENCE</scope>
    <source>
        <strain evidence="1">P2</strain>
    </source>
</reference>
<dbReference type="Proteomes" id="UP000886501">
    <property type="component" value="Unassembled WGS sequence"/>
</dbReference>